<dbReference type="GO" id="GO:0004197">
    <property type="term" value="F:cysteine-type endopeptidase activity"/>
    <property type="evidence" value="ECO:0007669"/>
    <property type="project" value="InterPro"/>
</dbReference>
<protein>
    <recommendedName>
        <fullName evidence="1">Peptidase C14 caspase domain-containing protein</fullName>
    </recommendedName>
</protein>
<evidence type="ECO:0000313" key="2">
    <source>
        <dbReference type="EMBL" id="KAG0721897.1"/>
    </source>
</evidence>
<gene>
    <name evidence="2" type="ORF">GWK47_045530</name>
</gene>
<evidence type="ECO:0000313" key="3">
    <source>
        <dbReference type="Proteomes" id="UP000770661"/>
    </source>
</evidence>
<dbReference type="Proteomes" id="UP000770661">
    <property type="component" value="Unassembled WGS sequence"/>
</dbReference>
<dbReference type="AlphaFoldDB" id="A0A8J4Y785"/>
<evidence type="ECO:0000259" key="1">
    <source>
        <dbReference type="Pfam" id="PF00656"/>
    </source>
</evidence>
<dbReference type="InterPro" id="IPR011600">
    <property type="entry name" value="Pept_C14_caspase"/>
</dbReference>
<dbReference type="InterPro" id="IPR029030">
    <property type="entry name" value="Caspase-like_dom_sf"/>
</dbReference>
<name>A0A8J4Y785_CHIOP</name>
<feature type="domain" description="Peptidase C14 caspase" evidence="1">
    <location>
        <begin position="267"/>
        <end position="322"/>
    </location>
</feature>
<dbReference type="EMBL" id="JACEEZ010010332">
    <property type="protein sequence ID" value="KAG0721897.1"/>
    <property type="molecule type" value="Genomic_DNA"/>
</dbReference>
<keyword evidence="3" id="KW-1185">Reference proteome</keyword>
<organism evidence="2 3">
    <name type="scientific">Chionoecetes opilio</name>
    <name type="common">Atlantic snow crab</name>
    <name type="synonym">Cancer opilio</name>
    <dbReference type="NCBI Taxonomy" id="41210"/>
    <lineage>
        <taxon>Eukaryota</taxon>
        <taxon>Metazoa</taxon>
        <taxon>Ecdysozoa</taxon>
        <taxon>Arthropoda</taxon>
        <taxon>Crustacea</taxon>
        <taxon>Multicrustacea</taxon>
        <taxon>Malacostraca</taxon>
        <taxon>Eumalacostraca</taxon>
        <taxon>Eucarida</taxon>
        <taxon>Decapoda</taxon>
        <taxon>Pleocyemata</taxon>
        <taxon>Brachyura</taxon>
        <taxon>Eubrachyura</taxon>
        <taxon>Majoidea</taxon>
        <taxon>Majidae</taxon>
        <taxon>Chionoecetes</taxon>
    </lineage>
</organism>
<dbReference type="Pfam" id="PF00656">
    <property type="entry name" value="Peptidase_C14"/>
    <property type="match status" value="1"/>
</dbReference>
<reference evidence="2" key="1">
    <citation type="submission" date="2020-07" db="EMBL/GenBank/DDBJ databases">
        <title>The High-quality genome of the commercially important snow crab, Chionoecetes opilio.</title>
        <authorList>
            <person name="Jeong J.-H."/>
            <person name="Ryu S."/>
        </authorList>
    </citation>
    <scope>NUCLEOTIDE SEQUENCE</scope>
    <source>
        <strain evidence="2">MADBK_172401_WGS</strain>
        <tissue evidence="2">Digestive gland</tissue>
    </source>
</reference>
<comment type="caution">
    <text evidence="2">The sequence shown here is derived from an EMBL/GenBank/DDBJ whole genome shotgun (WGS) entry which is preliminary data.</text>
</comment>
<dbReference type="GO" id="GO:0006508">
    <property type="term" value="P:proteolysis"/>
    <property type="evidence" value="ECO:0007669"/>
    <property type="project" value="InterPro"/>
</dbReference>
<accession>A0A8J4Y785</accession>
<dbReference type="Gene3D" id="3.40.50.1460">
    <property type="match status" value="1"/>
</dbReference>
<proteinExistence type="predicted"/>
<sequence length="393" mass="45735">MTPLSCSMKIVESVADNAIPTMAFLLLDPKKMQNEGTGINYHDKLRDAFQLAVKDKTMDNLRTCLQQCIVTILEKCQEKLNTKKSVSLMRNFTGKDSKLYIYDEAILRLKEVLPQFSCQVPKDIKDAFKKICKEKEIPAEDDYGKDKEFFVLSEIKTLRKICDALSEEDVCQMYDNLRKRTGNYFHEKASCKTLLQLNVSFSDLKNIKGMKETSFYCFVMGLYKEGLLNRVHTNHLYDYMKNKHEMDAASDFKVDLNLYSLTSKPPGICIIFNVEKNRQGSDCDLKKVEELFRETFMYDVVPVKNPTRQDVRMIIEELKADRNKFYDRGEFKALRRSFTDWWRPGRRVLGGERTQIPLFIMNLSPPLSIRVHVESARGTHEDWGEGNERPTKQ</sequence>
<dbReference type="SUPFAM" id="SSF52129">
    <property type="entry name" value="Caspase-like"/>
    <property type="match status" value="1"/>
</dbReference>